<dbReference type="GO" id="GO:0004222">
    <property type="term" value="F:metalloendopeptidase activity"/>
    <property type="evidence" value="ECO:0007669"/>
    <property type="project" value="InterPro"/>
</dbReference>
<keyword evidence="6" id="KW-0862">Zinc</keyword>
<reference evidence="10" key="1">
    <citation type="submission" date="2015-10" db="EMBL/GenBank/DDBJ databases">
        <authorList>
            <person name="Regsiter A."/>
            <person name="william w."/>
        </authorList>
    </citation>
    <scope>NUCLEOTIDE SEQUENCE</scope>
    <source>
        <strain evidence="10">Montdore</strain>
    </source>
</reference>
<comment type="cofactor">
    <cofactor evidence="1">
        <name>Zn(2+)</name>
        <dbReference type="ChEBI" id="CHEBI:29105"/>
    </cofactor>
</comment>
<proteinExistence type="inferred from homology"/>
<evidence type="ECO:0000313" key="10">
    <source>
        <dbReference type="EMBL" id="CUS11741.1"/>
    </source>
</evidence>
<keyword evidence="8" id="KW-0732">Signal</keyword>
<sequence>MHIPCIYFAALVTLAAAAVIPQVDLDRRQDAETITYRDCTWEKAFLEADFEEMQALARKAAEHADSNNGLFKAFFGEEPPRANIKDSTIKKRYTAISNFKSKPRKSINIRCNTASIPACRPANHIVAADKGGPNIYICNSYWHTRRDGLLRKMSPSKQPSRFRPLDQYISVGAQLLHELTHAWFVTDDHTVTNPATRGVEKAYSHRNALLLARENAVKARDNADNYKLFAIASYFDSSHWSVNPDQLSGDREL</sequence>
<comment type="similarity">
    <text evidence="2">Belongs to the peptidase M35 family.</text>
</comment>
<dbReference type="AlphaFoldDB" id="A0A292PY71"/>
<accession>A0A292PY71</accession>
<keyword evidence="4" id="KW-0479">Metal-binding</keyword>
<evidence type="ECO:0000256" key="4">
    <source>
        <dbReference type="ARBA" id="ARBA00022723"/>
    </source>
</evidence>
<evidence type="ECO:0000259" key="9">
    <source>
        <dbReference type="Pfam" id="PF14521"/>
    </source>
</evidence>
<dbReference type="PANTHER" id="PTHR37016:SF3">
    <property type="entry name" value="NEUTRAL PROTEASE 2-RELATED"/>
    <property type="match status" value="1"/>
</dbReference>
<feature type="chain" id="PRO_5011973931" description="Lysine-specific metallo-endopeptidase domain-containing protein" evidence="8">
    <location>
        <begin position="18"/>
        <end position="253"/>
    </location>
</feature>
<organism evidence="10 11">
    <name type="scientific">Tuber aestivum</name>
    <name type="common">summer truffle</name>
    <dbReference type="NCBI Taxonomy" id="59557"/>
    <lineage>
        <taxon>Eukaryota</taxon>
        <taxon>Fungi</taxon>
        <taxon>Dikarya</taxon>
        <taxon>Ascomycota</taxon>
        <taxon>Pezizomycotina</taxon>
        <taxon>Pezizomycetes</taxon>
        <taxon>Pezizales</taxon>
        <taxon>Tuberaceae</taxon>
        <taxon>Tuber</taxon>
    </lineage>
</organism>
<keyword evidence="7" id="KW-0482">Metalloprotease</keyword>
<dbReference type="GO" id="GO:0046872">
    <property type="term" value="F:metal ion binding"/>
    <property type="evidence" value="ECO:0007669"/>
    <property type="project" value="UniProtKB-KW"/>
</dbReference>
<dbReference type="GO" id="GO:0006508">
    <property type="term" value="P:proteolysis"/>
    <property type="evidence" value="ECO:0007669"/>
    <property type="project" value="UniProtKB-KW"/>
</dbReference>
<name>A0A292PY71_9PEZI</name>
<dbReference type="PANTHER" id="PTHR37016">
    <property type="match status" value="1"/>
</dbReference>
<dbReference type="Proteomes" id="UP001412239">
    <property type="component" value="Unassembled WGS sequence"/>
</dbReference>
<evidence type="ECO:0000256" key="1">
    <source>
        <dbReference type="ARBA" id="ARBA00001947"/>
    </source>
</evidence>
<keyword evidence="3" id="KW-0645">Protease</keyword>
<evidence type="ECO:0000256" key="3">
    <source>
        <dbReference type="ARBA" id="ARBA00022670"/>
    </source>
</evidence>
<feature type="domain" description="Lysine-specific metallo-endopeptidase" evidence="9">
    <location>
        <begin position="61"/>
        <end position="230"/>
    </location>
</feature>
<evidence type="ECO:0000256" key="2">
    <source>
        <dbReference type="ARBA" id="ARBA00010279"/>
    </source>
</evidence>
<dbReference type="InterPro" id="IPR024079">
    <property type="entry name" value="MetalloPept_cat_dom_sf"/>
</dbReference>
<dbReference type="SUPFAM" id="SSF55486">
    <property type="entry name" value="Metalloproteases ('zincins'), catalytic domain"/>
    <property type="match status" value="1"/>
</dbReference>
<gene>
    <name evidence="10" type="ORF">GSTUAT00004196001</name>
</gene>
<evidence type="ECO:0000313" key="11">
    <source>
        <dbReference type="Proteomes" id="UP001412239"/>
    </source>
</evidence>
<dbReference type="InterPro" id="IPR029463">
    <property type="entry name" value="Lys_MEP"/>
</dbReference>
<dbReference type="EMBL" id="LN891013">
    <property type="protein sequence ID" value="CUS11741.1"/>
    <property type="molecule type" value="Genomic_DNA"/>
</dbReference>
<protein>
    <recommendedName>
        <fullName evidence="9">Lysine-specific metallo-endopeptidase domain-containing protein</fullName>
    </recommendedName>
</protein>
<dbReference type="InterPro" id="IPR050414">
    <property type="entry name" value="Fungal_M35_metalloproteases"/>
</dbReference>
<keyword evidence="5" id="KW-0378">Hydrolase</keyword>
<evidence type="ECO:0000256" key="8">
    <source>
        <dbReference type="SAM" id="SignalP"/>
    </source>
</evidence>
<dbReference type="Pfam" id="PF14521">
    <property type="entry name" value="Aspzincin_M35"/>
    <property type="match status" value="1"/>
</dbReference>
<dbReference type="Gene3D" id="3.40.390.10">
    <property type="entry name" value="Collagenase (Catalytic Domain)"/>
    <property type="match status" value="1"/>
</dbReference>
<evidence type="ECO:0000256" key="7">
    <source>
        <dbReference type="ARBA" id="ARBA00023049"/>
    </source>
</evidence>
<evidence type="ECO:0000256" key="5">
    <source>
        <dbReference type="ARBA" id="ARBA00022801"/>
    </source>
</evidence>
<evidence type="ECO:0000256" key="6">
    <source>
        <dbReference type="ARBA" id="ARBA00022833"/>
    </source>
</evidence>
<feature type="signal peptide" evidence="8">
    <location>
        <begin position="1"/>
        <end position="17"/>
    </location>
</feature>
<keyword evidence="11" id="KW-1185">Reference proteome</keyword>